<organism evidence="2 3">
    <name type="scientific">Pseudomonas fluorescens</name>
    <dbReference type="NCBI Taxonomy" id="294"/>
    <lineage>
        <taxon>Bacteria</taxon>
        <taxon>Pseudomonadati</taxon>
        <taxon>Pseudomonadota</taxon>
        <taxon>Gammaproteobacteria</taxon>
        <taxon>Pseudomonadales</taxon>
        <taxon>Pseudomonadaceae</taxon>
        <taxon>Pseudomonas</taxon>
    </lineage>
</organism>
<proteinExistence type="predicted"/>
<dbReference type="OrthoDB" id="7026422at2"/>
<evidence type="ECO:0000313" key="2">
    <source>
        <dbReference type="EMBL" id="VVM81292.1"/>
    </source>
</evidence>
<dbReference type="AlphaFoldDB" id="A0A5E6SM45"/>
<name>A0A5E6SM45_PSEFL</name>
<accession>A0A5E6SM45</accession>
<feature type="signal peptide" evidence="1">
    <location>
        <begin position="1"/>
        <end position="22"/>
    </location>
</feature>
<evidence type="ECO:0008006" key="4">
    <source>
        <dbReference type="Google" id="ProtNLM"/>
    </source>
</evidence>
<evidence type="ECO:0000256" key="1">
    <source>
        <dbReference type="SAM" id="SignalP"/>
    </source>
</evidence>
<reference evidence="2 3" key="1">
    <citation type="submission" date="2019-09" db="EMBL/GenBank/DDBJ databases">
        <authorList>
            <person name="Chandra G."/>
            <person name="Truman W A."/>
        </authorList>
    </citation>
    <scope>NUCLEOTIDE SEQUENCE [LARGE SCALE GENOMIC DNA]</scope>
    <source>
        <strain evidence="2">PS645</strain>
    </source>
</reference>
<protein>
    <recommendedName>
        <fullName evidence="4">Secreted protein</fullName>
    </recommendedName>
</protein>
<dbReference type="Proteomes" id="UP000325607">
    <property type="component" value="Unassembled WGS sequence"/>
</dbReference>
<evidence type="ECO:0000313" key="3">
    <source>
        <dbReference type="Proteomes" id="UP000325607"/>
    </source>
</evidence>
<dbReference type="RefSeq" id="WP_150580539.1">
    <property type="nucleotide sequence ID" value="NZ_CABVGX010000015.1"/>
</dbReference>
<feature type="chain" id="PRO_5022864900" description="Secreted protein" evidence="1">
    <location>
        <begin position="23"/>
        <end position="92"/>
    </location>
</feature>
<dbReference type="EMBL" id="CABVGX010000015">
    <property type="protein sequence ID" value="VVM81292.1"/>
    <property type="molecule type" value="Genomic_DNA"/>
</dbReference>
<gene>
    <name evidence="2" type="ORF">PS645_02283</name>
</gene>
<keyword evidence="1" id="KW-0732">Signal</keyword>
<sequence length="92" mass="9466" precursor="true">MKRTVFAGLLISAAMLSSPAFAADKDLCATNIQKITDFIATAPSVGENSADNLKAGLAKAKASQAAGNDKECVETTGGIVAKIEVRDPARNN</sequence>